<evidence type="ECO:0000313" key="2">
    <source>
        <dbReference type="Proteomes" id="UP000093000"/>
    </source>
</evidence>
<sequence>MTTDTCQSKASLYDSIPYLDSWYQTKDETYQVVPCVQPKKRKTCNAVSFSTAPPAVYCYQDKPTQEERPVALRRSSSEQVKGLIRFCTNKFSRRS</sequence>
<dbReference type="AlphaFoldDB" id="A0A1C7NBX0"/>
<protein>
    <submittedName>
        <fullName evidence="1">Uncharacterized protein</fullName>
    </submittedName>
</protein>
<gene>
    <name evidence="1" type="ORF">A0J61_05871</name>
</gene>
<name>A0A1C7NBX0_9FUNG</name>
<evidence type="ECO:0000313" key="1">
    <source>
        <dbReference type="EMBL" id="OBZ86086.1"/>
    </source>
</evidence>
<reference evidence="1 2" key="1">
    <citation type="submission" date="2016-03" db="EMBL/GenBank/DDBJ databases">
        <title>Choanephora cucurbitarum.</title>
        <authorList>
            <person name="Min B."/>
            <person name="Park H."/>
            <person name="Park J.-H."/>
            <person name="Shin H.-D."/>
            <person name="Choi I.-G."/>
        </authorList>
    </citation>
    <scope>NUCLEOTIDE SEQUENCE [LARGE SCALE GENOMIC DNA]</scope>
    <source>
        <strain evidence="1 2">KUS-F28377</strain>
    </source>
</reference>
<keyword evidence="2" id="KW-1185">Reference proteome</keyword>
<dbReference type="Proteomes" id="UP000093000">
    <property type="component" value="Unassembled WGS sequence"/>
</dbReference>
<proteinExistence type="predicted"/>
<comment type="caution">
    <text evidence="1">The sequence shown here is derived from an EMBL/GenBank/DDBJ whole genome shotgun (WGS) entry which is preliminary data.</text>
</comment>
<dbReference type="OrthoDB" id="2290418at2759"/>
<dbReference type="InParanoid" id="A0A1C7NBX0"/>
<accession>A0A1C7NBX0</accession>
<dbReference type="EMBL" id="LUGH01000330">
    <property type="protein sequence ID" value="OBZ86086.1"/>
    <property type="molecule type" value="Genomic_DNA"/>
</dbReference>
<organism evidence="1 2">
    <name type="scientific">Choanephora cucurbitarum</name>
    <dbReference type="NCBI Taxonomy" id="101091"/>
    <lineage>
        <taxon>Eukaryota</taxon>
        <taxon>Fungi</taxon>
        <taxon>Fungi incertae sedis</taxon>
        <taxon>Mucoromycota</taxon>
        <taxon>Mucoromycotina</taxon>
        <taxon>Mucoromycetes</taxon>
        <taxon>Mucorales</taxon>
        <taxon>Mucorineae</taxon>
        <taxon>Choanephoraceae</taxon>
        <taxon>Choanephoroideae</taxon>
        <taxon>Choanephora</taxon>
    </lineage>
</organism>